<dbReference type="Pfam" id="PF11461">
    <property type="entry name" value="RILP"/>
    <property type="match status" value="1"/>
</dbReference>
<dbReference type="PROSITE" id="PS51777">
    <property type="entry name" value="RH2"/>
    <property type="match status" value="1"/>
</dbReference>
<dbReference type="PANTHER" id="PTHR21502:SF2">
    <property type="entry name" value="RILP-LIKE PROTEIN 2"/>
    <property type="match status" value="1"/>
</dbReference>
<accession>A0A4U1FJU8</accession>
<evidence type="ECO:0000256" key="7">
    <source>
        <dbReference type="ARBA" id="ARBA00023054"/>
    </source>
</evidence>
<proteinExistence type="predicted"/>
<keyword evidence="5" id="KW-0963">Cytoplasm</keyword>
<evidence type="ECO:0000256" key="2">
    <source>
        <dbReference type="ARBA" id="ARBA00004300"/>
    </source>
</evidence>
<feature type="domain" description="RH2" evidence="16">
    <location>
        <begin position="313"/>
        <end position="384"/>
    </location>
</feature>
<dbReference type="SUPFAM" id="SSF161256">
    <property type="entry name" value="RILP dimerisation region"/>
    <property type="match status" value="1"/>
</dbReference>
<gene>
    <name evidence="17" type="ORF">EI555_000755</name>
</gene>
<dbReference type="CDD" id="cd14445">
    <property type="entry name" value="RILP-like"/>
    <property type="match status" value="1"/>
</dbReference>
<dbReference type="GO" id="GO:0051959">
    <property type="term" value="F:dynein light intermediate chain binding"/>
    <property type="evidence" value="ECO:0007669"/>
    <property type="project" value="TreeGrafter"/>
</dbReference>
<protein>
    <recommendedName>
        <fullName evidence="11">RILP-like protein 2</fullName>
    </recommendedName>
</protein>
<keyword evidence="8" id="KW-0969">Cilium</keyword>
<feature type="region of interest" description="Disordered" evidence="14">
    <location>
        <begin position="193"/>
        <end position="215"/>
    </location>
</feature>
<dbReference type="GO" id="GO:0015031">
    <property type="term" value="P:protein transport"/>
    <property type="evidence" value="ECO:0007669"/>
    <property type="project" value="UniProtKB-KW"/>
</dbReference>
<evidence type="ECO:0000313" key="17">
    <source>
        <dbReference type="EMBL" id="TKC50262.1"/>
    </source>
</evidence>
<evidence type="ECO:0000256" key="3">
    <source>
        <dbReference type="ARBA" id="ARBA00004514"/>
    </source>
</evidence>
<dbReference type="GO" id="GO:0046983">
    <property type="term" value="F:protein dimerization activity"/>
    <property type="evidence" value="ECO:0007669"/>
    <property type="project" value="InterPro"/>
</dbReference>
<dbReference type="InterPro" id="IPR034743">
    <property type="entry name" value="RH1"/>
</dbReference>
<feature type="non-terminal residue" evidence="17">
    <location>
        <position position="1"/>
    </location>
</feature>
<evidence type="ECO:0000256" key="6">
    <source>
        <dbReference type="ARBA" id="ARBA00022927"/>
    </source>
</evidence>
<dbReference type="InterPro" id="IPR034744">
    <property type="entry name" value="RH2"/>
</dbReference>
<dbReference type="AlphaFoldDB" id="A0A4U1FJU8"/>
<dbReference type="GO" id="GO:0005813">
    <property type="term" value="C:centrosome"/>
    <property type="evidence" value="ECO:0007669"/>
    <property type="project" value="UniProtKB-SubCell"/>
</dbReference>
<feature type="compositionally biased region" description="Acidic residues" evidence="14">
    <location>
        <begin position="197"/>
        <end position="207"/>
    </location>
</feature>
<evidence type="ECO:0000256" key="1">
    <source>
        <dbReference type="ARBA" id="ARBA00004138"/>
    </source>
</evidence>
<dbReference type="Gene3D" id="6.10.230.10">
    <property type="match status" value="1"/>
</dbReference>
<reference evidence="18" key="1">
    <citation type="journal article" date="2019" name="IScience">
        <title>Narwhal Genome Reveals Long-Term Low Genetic Diversity despite Current Large Abundance Size.</title>
        <authorList>
            <person name="Westbury M.V."/>
            <person name="Petersen B."/>
            <person name="Garde E."/>
            <person name="Heide-Jorgensen M.P."/>
            <person name="Lorenzen E.D."/>
        </authorList>
    </citation>
    <scope>NUCLEOTIDE SEQUENCE [LARGE SCALE GENOMIC DNA]</scope>
</reference>
<dbReference type="GO" id="GO:0005829">
    <property type="term" value="C:cytosol"/>
    <property type="evidence" value="ECO:0007669"/>
    <property type="project" value="UniProtKB-SubCell"/>
</dbReference>
<sequence>EIFSETGSASPYHANSMAGTPECRKGRVVCFLASFPECGGNSAPVSGSTRLLRWLSPRAELGSGPLPVCNSSRAGSDHCHPLTSLFLFAAALPFPCPFVPQPHPGARTPARASAGTVHRESWPEICPAWPPPTAPLRAHPSAALIGCSCPALNRQGPLTRGKFSVPGGSWTFGDSEKAAAPEAAGVWAAMEEPPLREEEEEEGDEAGPEGALGKSPFQLTAEDVYDISYVMGRELMALGSDPRVTQLQFKIVRVLEMLETLVNEGSLTMEELRMERDNLRKEVEGLRRESSAAGREVNLGPDKMVVDLTDPNRPRFTLQELRDVLQERNKLKSQLLVVQEELQCYKSGLIPAREGPGGRREKDALVTRASNASSNKEETIIRKLFSFRSGKQT</sequence>
<keyword evidence="10" id="KW-0966">Cell projection</keyword>
<evidence type="ECO:0000256" key="8">
    <source>
        <dbReference type="ARBA" id="ARBA00023069"/>
    </source>
</evidence>
<dbReference type="Proteomes" id="UP000308365">
    <property type="component" value="Unassembled WGS sequence"/>
</dbReference>
<feature type="domain" description="RH1" evidence="15">
    <location>
        <begin position="207"/>
        <end position="296"/>
    </location>
</feature>
<keyword evidence="4" id="KW-0813">Transport</keyword>
<evidence type="ECO:0000256" key="10">
    <source>
        <dbReference type="ARBA" id="ARBA00023273"/>
    </source>
</evidence>
<organism evidence="17 18">
    <name type="scientific">Monodon monoceros</name>
    <name type="common">Narwhal</name>
    <name type="synonym">Ceratodon monodon</name>
    <dbReference type="NCBI Taxonomy" id="40151"/>
    <lineage>
        <taxon>Eukaryota</taxon>
        <taxon>Metazoa</taxon>
        <taxon>Chordata</taxon>
        <taxon>Craniata</taxon>
        <taxon>Vertebrata</taxon>
        <taxon>Euteleostomi</taxon>
        <taxon>Mammalia</taxon>
        <taxon>Eutheria</taxon>
        <taxon>Laurasiatheria</taxon>
        <taxon>Artiodactyla</taxon>
        <taxon>Whippomorpha</taxon>
        <taxon>Cetacea</taxon>
        <taxon>Odontoceti</taxon>
        <taxon>Monodontidae</taxon>
        <taxon>Monodon</taxon>
    </lineage>
</organism>
<evidence type="ECO:0000259" key="15">
    <source>
        <dbReference type="PROSITE" id="PS51776"/>
    </source>
</evidence>
<evidence type="ECO:0000256" key="12">
    <source>
        <dbReference type="ARBA" id="ARBA00059441"/>
    </source>
</evidence>
<keyword evidence="6" id="KW-0653">Protein transport</keyword>
<evidence type="ECO:0000313" key="18">
    <source>
        <dbReference type="Proteomes" id="UP000308365"/>
    </source>
</evidence>
<evidence type="ECO:0000256" key="4">
    <source>
        <dbReference type="ARBA" id="ARBA00022448"/>
    </source>
</evidence>
<dbReference type="PANTHER" id="PTHR21502">
    <property type="entry name" value="ZINC FINGER PROTEIN DZIP1"/>
    <property type="match status" value="1"/>
</dbReference>
<comment type="function">
    <text evidence="12">Involved in cell shape and neuronal morphogenesis, positively regulating the establishment and maintenance of dendritic spines. Plays a role in cellular protein transport, including protein transport away from primary cilia. May function via activation of RAC1 and PAK1.</text>
</comment>
<comment type="subcellular location">
    <subcellularLocation>
        <location evidence="1">Cell projection</location>
        <location evidence="1">Cilium</location>
    </subcellularLocation>
    <subcellularLocation>
        <location evidence="2">Cytoplasm</location>
        <location evidence="2">Cytoskeleton</location>
        <location evidence="2">Microtubule organizing center</location>
        <location evidence="2">Centrosome</location>
    </subcellularLocation>
    <subcellularLocation>
        <location evidence="3">Cytoplasm</location>
        <location evidence="3">Cytosol</location>
    </subcellularLocation>
</comment>
<dbReference type="InterPro" id="IPR051241">
    <property type="entry name" value="DZIP_RILPL"/>
</dbReference>
<evidence type="ECO:0000256" key="9">
    <source>
        <dbReference type="ARBA" id="ARBA00023212"/>
    </source>
</evidence>
<dbReference type="InterPro" id="IPR021563">
    <property type="entry name" value="RILP_dimer"/>
</dbReference>
<dbReference type="EMBL" id="RWIC01000091">
    <property type="protein sequence ID" value="TKC50262.1"/>
    <property type="molecule type" value="Genomic_DNA"/>
</dbReference>
<dbReference type="GO" id="GO:0060271">
    <property type="term" value="P:cilium assembly"/>
    <property type="evidence" value="ECO:0007669"/>
    <property type="project" value="TreeGrafter"/>
</dbReference>
<feature type="coiled-coil region" evidence="13">
    <location>
        <begin position="262"/>
        <end position="296"/>
    </location>
</feature>
<evidence type="ECO:0000256" key="11">
    <source>
        <dbReference type="ARBA" id="ARBA00040819"/>
    </source>
</evidence>
<keyword evidence="9" id="KW-0206">Cytoskeleton</keyword>
<dbReference type="GO" id="GO:0031267">
    <property type="term" value="F:small GTPase binding"/>
    <property type="evidence" value="ECO:0007669"/>
    <property type="project" value="TreeGrafter"/>
</dbReference>
<dbReference type="GO" id="GO:0036064">
    <property type="term" value="C:ciliary basal body"/>
    <property type="evidence" value="ECO:0007669"/>
    <property type="project" value="TreeGrafter"/>
</dbReference>
<dbReference type="PROSITE" id="PS51776">
    <property type="entry name" value="RH1"/>
    <property type="match status" value="1"/>
</dbReference>
<dbReference type="FunFam" id="1.20.58.1770:FF:000003">
    <property type="entry name" value="RILP-like protein 2 isoform X1"/>
    <property type="match status" value="1"/>
</dbReference>
<comment type="caution">
    <text evidence="17">The sequence shown here is derived from an EMBL/GenBank/DDBJ whole genome shotgun (WGS) entry which is preliminary data.</text>
</comment>
<dbReference type="Gene3D" id="1.20.58.1770">
    <property type="match status" value="1"/>
</dbReference>
<evidence type="ECO:0000256" key="13">
    <source>
        <dbReference type="SAM" id="Coils"/>
    </source>
</evidence>
<evidence type="ECO:0000256" key="5">
    <source>
        <dbReference type="ARBA" id="ARBA00022490"/>
    </source>
</evidence>
<name>A0A4U1FJU8_MONMO</name>
<evidence type="ECO:0000259" key="16">
    <source>
        <dbReference type="PROSITE" id="PS51777"/>
    </source>
</evidence>
<evidence type="ECO:0000256" key="14">
    <source>
        <dbReference type="SAM" id="MobiDB-lite"/>
    </source>
</evidence>
<dbReference type="Pfam" id="PF09744">
    <property type="entry name" value="RH1"/>
    <property type="match status" value="1"/>
</dbReference>
<keyword evidence="7 13" id="KW-0175">Coiled coil</keyword>